<evidence type="ECO:0000313" key="4">
    <source>
        <dbReference type="Proteomes" id="UP000018208"/>
    </source>
</evidence>
<proteinExistence type="predicted"/>
<keyword evidence="4" id="KW-1185">Reference proteome</keyword>
<keyword evidence="1" id="KW-0472">Membrane</keyword>
<name>V6LE31_9EUKA</name>
<dbReference type="Proteomes" id="UP000018208">
    <property type="component" value="Unassembled WGS sequence"/>
</dbReference>
<evidence type="ECO:0000313" key="3">
    <source>
        <dbReference type="EMBL" id="KAH0574941.1"/>
    </source>
</evidence>
<reference evidence="2 3" key="1">
    <citation type="journal article" date="2014" name="PLoS Genet.">
        <title>The Genome of Spironucleus salmonicida Highlights a Fish Pathogen Adapted to Fluctuating Environments.</title>
        <authorList>
            <person name="Xu F."/>
            <person name="Jerlstrom-Hultqvist J."/>
            <person name="Einarsson E."/>
            <person name="Astvaldsson A."/>
            <person name="Svard S.G."/>
            <person name="Andersson J.O."/>
        </authorList>
    </citation>
    <scope>NUCLEOTIDE SEQUENCE</scope>
    <source>
        <strain evidence="3">ATCC 50377</strain>
    </source>
</reference>
<feature type="transmembrane region" description="Helical" evidence="1">
    <location>
        <begin position="55"/>
        <end position="79"/>
    </location>
</feature>
<evidence type="ECO:0000313" key="2">
    <source>
        <dbReference type="EMBL" id="EST41951.1"/>
    </source>
</evidence>
<dbReference type="SUPFAM" id="SSF57184">
    <property type="entry name" value="Growth factor receptor domain"/>
    <property type="match status" value="1"/>
</dbReference>
<keyword evidence="1" id="KW-0812">Transmembrane</keyword>
<dbReference type="InterPro" id="IPR009030">
    <property type="entry name" value="Growth_fac_rcpt_cys_sf"/>
</dbReference>
<gene>
    <name evidence="2" type="ORF">SS50377_18255</name>
    <name evidence="3" type="ORF">SS50377_22557</name>
</gene>
<accession>V6LE31</accession>
<dbReference type="EMBL" id="KI546166">
    <property type="protein sequence ID" value="EST41951.1"/>
    <property type="molecule type" value="Genomic_DNA"/>
</dbReference>
<dbReference type="VEuPathDB" id="GiardiaDB:SS50377_22557"/>
<evidence type="ECO:0000256" key="1">
    <source>
        <dbReference type="SAM" id="Phobius"/>
    </source>
</evidence>
<sequence length="97" mass="10937">MTCNVSFCQQCDPLDPSVCEQCEDHFVLLNSDCNQCEAGFYIFNGQCITEKLNTLYIIIGVSIGVIFSVIAIISIFCYFKKPKQGIENEPLLQEIDE</sequence>
<organism evidence="2">
    <name type="scientific">Spironucleus salmonicida</name>
    <dbReference type="NCBI Taxonomy" id="348837"/>
    <lineage>
        <taxon>Eukaryota</taxon>
        <taxon>Metamonada</taxon>
        <taxon>Diplomonadida</taxon>
        <taxon>Hexamitidae</taxon>
        <taxon>Hexamitinae</taxon>
        <taxon>Spironucleus</taxon>
    </lineage>
</organism>
<protein>
    <submittedName>
        <fullName evidence="2">Cysteine-rich membrane protein 2</fullName>
    </submittedName>
</protein>
<dbReference type="EMBL" id="AUWU02000003">
    <property type="protein sequence ID" value="KAH0574941.1"/>
    <property type="molecule type" value="Genomic_DNA"/>
</dbReference>
<keyword evidence="1" id="KW-1133">Transmembrane helix</keyword>
<dbReference type="AlphaFoldDB" id="V6LE31"/>
<reference evidence="3" key="2">
    <citation type="submission" date="2020-12" db="EMBL/GenBank/DDBJ databases">
        <title>New Spironucleus salmonicida genome in near-complete chromosomes.</title>
        <authorList>
            <person name="Xu F."/>
            <person name="Kurt Z."/>
            <person name="Jimenez-Gonzalez A."/>
            <person name="Astvaldsson A."/>
            <person name="Andersson J.O."/>
            <person name="Svard S.G."/>
        </authorList>
    </citation>
    <scope>NUCLEOTIDE SEQUENCE</scope>
    <source>
        <strain evidence="3">ATCC 50377</strain>
    </source>
</reference>